<dbReference type="SUPFAM" id="SSF52738">
    <property type="entry name" value="Methylesterase CheB, C-terminal domain"/>
    <property type="match status" value="1"/>
</dbReference>
<comment type="caution">
    <text evidence="8">The sequence shown here is derived from an EMBL/GenBank/DDBJ whole genome shotgun (WGS) entry which is preliminary data.</text>
</comment>
<evidence type="ECO:0000259" key="7">
    <source>
        <dbReference type="PROSITE" id="PS50122"/>
    </source>
</evidence>
<gene>
    <name evidence="8" type="primary">cheB_51</name>
    <name evidence="8" type="ORF">SDC9_96359</name>
</gene>
<protein>
    <recommendedName>
        <fullName evidence="4">protein-glutamate methylesterase</fullName>
        <ecNumber evidence="4">3.1.1.61</ecNumber>
    </recommendedName>
</protein>
<evidence type="ECO:0000256" key="3">
    <source>
        <dbReference type="ARBA" id="ARBA00022801"/>
    </source>
</evidence>
<evidence type="ECO:0000256" key="2">
    <source>
        <dbReference type="ARBA" id="ARBA00022500"/>
    </source>
</evidence>
<dbReference type="CDD" id="cd17541">
    <property type="entry name" value="REC_CheB-like"/>
    <property type="match status" value="1"/>
</dbReference>
<dbReference type="GO" id="GO:0008984">
    <property type="term" value="F:protein-glutamate methylesterase activity"/>
    <property type="evidence" value="ECO:0007669"/>
    <property type="project" value="UniProtKB-EC"/>
</dbReference>
<dbReference type="PANTHER" id="PTHR42872:SF6">
    <property type="entry name" value="PROTEIN-GLUTAMATE METHYLESTERASE_PROTEIN-GLUTAMINE GLUTAMINASE"/>
    <property type="match status" value="1"/>
</dbReference>
<dbReference type="PANTHER" id="PTHR42872">
    <property type="entry name" value="PROTEIN-GLUTAMATE METHYLESTERASE/PROTEIN-GLUTAMINE GLUTAMINASE"/>
    <property type="match status" value="1"/>
</dbReference>
<dbReference type="CDD" id="cd16432">
    <property type="entry name" value="CheB_Rec"/>
    <property type="match status" value="1"/>
</dbReference>
<proteinExistence type="inferred from homology"/>
<keyword evidence="1" id="KW-0963">Cytoplasm</keyword>
<dbReference type="PROSITE" id="PS50122">
    <property type="entry name" value="CHEB"/>
    <property type="match status" value="1"/>
</dbReference>
<dbReference type="InterPro" id="IPR035909">
    <property type="entry name" value="CheB_C"/>
</dbReference>
<dbReference type="AlphaFoldDB" id="A0A645A8X3"/>
<evidence type="ECO:0000256" key="4">
    <source>
        <dbReference type="ARBA" id="ARBA00039140"/>
    </source>
</evidence>
<dbReference type="InterPro" id="IPR001789">
    <property type="entry name" value="Sig_transdc_resp-reg_receiver"/>
</dbReference>
<keyword evidence="2" id="KW-0145">Chemotaxis</keyword>
<dbReference type="NCBIfam" id="NF001965">
    <property type="entry name" value="PRK00742.1"/>
    <property type="match status" value="1"/>
</dbReference>
<evidence type="ECO:0000313" key="8">
    <source>
        <dbReference type="EMBL" id="MPM49629.1"/>
    </source>
</evidence>
<organism evidence="8">
    <name type="scientific">bioreactor metagenome</name>
    <dbReference type="NCBI Taxonomy" id="1076179"/>
    <lineage>
        <taxon>unclassified sequences</taxon>
        <taxon>metagenomes</taxon>
        <taxon>ecological metagenomes</taxon>
    </lineage>
</organism>
<feature type="domain" description="Response regulatory" evidence="6">
    <location>
        <begin position="9"/>
        <end position="122"/>
    </location>
</feature>
<accession>A0A645A8X3</accession>
<dbReference type="InterPro" id="IPR008248">
    <property type="entry name" value="CheB-like"/>
</dbReference>
<dbReference type="EC" id="3.1.1.61" evidence="4"/>
<dbReference type="GO" id="GO:0006935">
    <property type="term" value="P:chemotaxis"/>
    <property type="evidence" value="ECO:0007669"/>
    <property type="project" value="UniProtKB-KW"/>
</dbReference>
<dbReference type="InterPro" id="IPR000673">
    <property type="entry name" value="Sig_transdc_resp-reg_Me-estase"/>
</dbReference>
<name>A0A645A8X3_9ZZZZ</name>
<dbReference type="Gene3D" id="3.40.50.2300">
    <property type="match status" value="1"/>
</dbReference>
<dbReference type="GO" id="GO:0000156">
    <property type="term" value="F:phosphorelay response regulator activity"/>
    <property type="evidence" value="ECO:0007669"/>
    <property type="project" value="InterPro"/>
</dbReference>
<dbReference type="HAMAP" id="MF_00099">
    <property type="entry name" value="CheB_chemtxs"/>
    <property type="match status" value="1"/>
</dbReference>
<dbReference type="InterPro" id="IPR011006">
    <property type="entry name" value="CheY-like_superfamily"/>
</dbReference>
<feature type="domain" description="CheB-type methylesterase" evidence="7">
    <location>
        <begin position="158"/>
        <end position="350"/>
    </location>
</feature>
<dbReference type="SMART" id="SM00448">
    <property type="entry name" value="REC"/>
    <property type="match status" value="1"/>
</dbReference>
<evidence type="ECO:0000256" key="1">
    <source>
        <dbReference type="ARBA" id="ARBA00022490"/>
    </source>
</evidence>
<evidence type="ECO:0000259" key="6">
    <source>
        <dbReference type="PROSITE" id="PS50110"/>
    </source>
</evidence>
<sequence>MAMSGNVIRVMVVDDSAVARGYIISGLSAKPNTQIAGFAVDAADALQKVGELRPDVITMDVEMPGTGGIELIRKLLPVYRVPVILVSSLNLRVFDALDAGAVDFVRKPDGTQSKEEFINTLAQKIVVSAYAKVRPGRPAQAARAEVTAEPGTPLGPRPAMDGAVIGLGASTGGTEATLEVLRRLPADIPSMIIVQHMPPGFTKMYAERLGRICAMEVREAVDGDELHRGLALVAPADFQCRVVRAGNRYRVACKPGEKVSGHRPSVDVLFQSMAENVKGPMAGIIMTGMGRDGADGLLSMRKAGAYTIGQDRESSVVYGMPMVAFDIGAVQIQASCENIAGVLLRRLREL</sequence>
<dbReference type="EMBL" id="VSSQ01012605">
    <property type="protein sequence ID" value="MPM49629.1"/>
    <property type="molecule type" value="Genomic_DNA"/>
</dbReference>
<comment type="catalytic activity">
    <reaction evidence="5">
        <text>[protein]-L-glutamate 5-O-methyl ester + H2O = L-glutamyl-[protein] + methanol + H(+)</text>
        <dbReference type="Rhea" id="RHEA:23236"/>
        <dbReference type="Rhea" id="RHEA-COMP:10208"/>
        <dbReference type="Rhea" id="RHEA-COMP:10311"/>
        <dbReference type="ChEBI" id="CHEBI:15377"/>
        <dbReference type="ChEBI" id="CHEBI:15378"/>
        <dbReference type="ChEBI" id="CHEBI:17790"/>
        <dbReference type="ChEBI" id="CHEBI:29973"/>
        <dbReference type="ChEBI" id="CHEBI:82795"/>
        <dbReference type="EC" id="3.1.1.61"/>
    </reaction>
</comment>
<dbReference type="Pfam" id="PF01339">
    <property type="entry name" value="CheB_methylest"/>
    <property type="match status" value="1"/>
</dbReference>
<reference evidence="8" key="1">
    <citation type="submission" date="2019-08" db="EMBL/GenBank/DDBJ databases">
        <authorList>
            <person name="Kucharzyk K."/>
            <person name="Murdoch R.W."/>
            <person name="Higgins S."/>
            <person name="Loffler F."/>
        </authorList>
    </citation>
    <scope>NUCLEOTIDE SEQUENCE</scope>
</reference>
<keyword evidence="3 8" id="KW-0378">Hydrolase</keyword>
<dbReference type="PIRSF" id="PIRSF000876">
    <property type="entry name" value="RR_chemtxs_CheB"/>
    <property type="match status" value="1"/>
</dbReference>
<dbReference type="Gene3D" id="3.40.50.180">
    <property type="entry name" value="Methylesterase CheB, C-terminal domain"/>
    <property type="match status" value="1"/>
</dbReference>
<dbReference type="GO" id="GO:0005737">
    <property type="term" value="C:cytoplasm"/>
    <property type="evidence" value="ECO:0007669"/>
    <property type="project" value="InterPro"/>
</dbReference>
<dbReference type="Pfam" id="PF00072">
    <property type="entry name" value="Response_reg"/>
    <property type="match status" value="1"/>
</dbReference>
<dbReference type="SUPFAM" id="SSF52172">
    <property type="entry name" value="CheY-like"/>
    <property type="match status" value="1"/>
</dbReference>
<dbReference type="PROSITE" id="PS50110">
    <property type="entry name" value="RESPONSE_REGULATORY"/>
    <property type="match status" value="1"/>
</dbReference>
<evidence type="ECO:0000256" key="5">
    <source>
        <dbReference type="ARBA" id="ARBA00048267"/>
    </source>
</evidence>